<dbReference type="RefSeq" id="WP_283230569.1">
    <property type="nucleotide sequence ID" value="NZ_JASGBQ010000007.1"/>
</dbReference>
<keyword evidence="3" id="KW-1185">Reference proteome</keyword>
<proteinExistence type="predicted"/>
<name>A0AAP4EZN1_9FIRM</name>
<dbReference type="AlphaFoldDB" id="A0AAP4EZN1"/>
<feature type="coiled-coil region" evidence="1">
    <location>
        <begin position="202"/>
        <end position="285"/>
    </location>
</feature>
<accession>A0AAP4EZN1</accession>
<evidence type="ECO:0000313" key="2">
    <source>
        <dbReference type="EMBL" id="MDI9242065.1"/>
    </source>
</evidence>
<evidence type="ECO:0000256" key="1">
    <source>
        <dbReference type="SAM" id="Coils"/>
    </source>
</evidence>
<reference evidence="2 3" key="1">
    <citation type="submission" date="2023-05" db="EMBL/GenBank/DDBJ databases">
        <title>[ruminococcus] sp. nov., isolated from a pig farm feces dump.</title>
        <authorList>
            <person name="Chang Y.-H."/>
        </authorList>
    </citation>
    <scope>NUCLEOTIDE SEQUENCE [LARGE SCALE GENOMIC DNA]</scope>
    <source>
        <strain evidence="2 3">YH-rum2234</strain>
    </source>
</reference>
<organism evidence="2 3">
    <name type="scientific">Fusibacillus kribbianus</name>
    <dbReference type="NCBI Taxonomy" id="3044208"/>
    <lineage>
        <taxon>Bacteria</taxon>
        <taxon>Bacillati</taxon>
        <taxon>Bacillota</taxon>
        <taxon>Clostridia</taxon>
        <taxon>Lachnospirales</taxon>
        <taxon>Lachnospiraceae</taxon>
        <taxon>Fusibacillus</taxon>
    </lineage>
</organism>
<protein>
    <submittedName>
        <fullName evidence="2">PD-(D/E)XK nuclease family transposase</fullName>
    </submittedName>
</protein>
<sequence length="291" mass="34486">MTNNRLRDHFPMLRDREEFLNFCTGIRGVKVLYDCFFKEIFNPDEKPERLERLLSLLLENEVRILHVLPNESGGIAAEGALLVMDIVVQLADGSIVNIEIQHTWIHRVSPRSDTGVQLELLQDYLFVALDIFRKNLQNKAKETINELEAWLIFLCVDDPEWITELTESRPEFQAFYREIYEMCRNTERVMGLFSEELAIMDKNTAQYMIDEMQEQLDEQKRLFDQQEKLLGERERRLDEQGKRLDEQEKRLDEKEKLLDEKGAVIAKQENEILALRQQIEELTKRLNEEKP</sequence>
<dbReference type="Proteomes" id="UP001300383">
    <property type="component" value="Unassembled WGS sequence"/>
</dbReference>
<dbReference type="EMBL" id="JASGBQ010000007">
    <property type="protein sequence ID" value="MDI9242065.1"/>
    <property type="molecule type" value="Genomic_DNA"/>
</dbReference>
<comment type="caution">
    <text evidence="2">The sequence shown here is derived from an EMBL/GenBank/DDBJ whole genome shotgun (WGS) entry which is preliminary data.</text>
</comment>
<evidence type="ECO:0000313" key="3">
    <source>
        <dbReference type="Proteomes" id="UP001300383"/>
    </source>
</evidence>
<gene>
    <name evidence="2" type="ORF">QJ036_06170</name>
</gene>
<dbReference type="Pfam" id="PF12784">
    <property type="entry name" value="PDDEXK_2"/>
    <property type="match status" value="1"/>
</dbReference>
<keyword evidence="1" id="KW-0175">Coiled coil</keyword>